<reference evidence="2" key="1">
    <citation type="submission" date="2025-08" db="UniProtKB">
        <authorList>
            <consortium name="RefSeq"/>
        </authorList>
    </citation>
    <scope>IDENTIFICATION</scope>
</reference>
<evidence type="ECO:0000313" key="1">
    <source>
        <dbReference type="Proteomes" id="UP000694863"/>
    </source>
</evidence>
<dbReference type="RefSeq" id="XP_045139694.1">
    <property type="nucleotide sequence ID" value="XM_045283759.1"/>
</dbReference>
<keyword evidence="1" id="KW-1185">Reference proteome</keyword>
<gene>
    <name evidence="2" type="primary">LOC101656898</name>
</gene>
<evidence type="ECO:0000313" key="2">
    <source>
        <dbReference type="RefSeq" id="XP_045139694.1"/>
    </source>
</evidence>
<protein>
    <submittedName>
        <fullName evidence="2">Small EDRK-rich factor 2-like</fullName>
    </submittedName>
</protein>
<dbReference type="Proteomes" id="UP000694863">
    <property type="component" value="Unplaced"/>
</dbReference>
<accession>A0AC55CHS6</accession>
<name>A0AC55CHS6_ECHTE</name>
<organism evidence="1 2">
    <name type="scientific">Echinops telfairi</name>
    <name type="common">Lesser hedgehog tenrec</name>
    <dbReference type="NCBI Taxonomy" id="9371"/>
    <lineage>
        <taxon>Eukaryota</taxon>
        <taxon>Metazoa</taxon>
        <taxon>Chordata</taxon>
        <taxon>Craniata</taxon>
        <taxon>Vertebrata</taxon>
        <taxon>Euteleostomi</taxon>
        <taxon>Mammalia</taxon>
        <taxon>Eutheria</taxon>
        <taxon>Afrotheria</taxon>
        <taxon>Tenrecidae</taxon>
        <taxon>Tenrecinae</taxon>
        <taxon>Echinops</taxon>
    </lineage>
</organism>
<proteinExistence type="predicted"/>
<sequence length="63" mass="6538">MKKQSGPVKGKCRDDGLAAAALKQRGAETTQQKEKKANEKEEEPGSSVASLLAGPSTDGMPVP</sequence>